<dbReference type="SUPFAM" id="SSF54637">
    <property type="entry name" value="Thioesterase/thiol ester dehydrase-isomerase"/>
    <property type="match status" value="1"/>
</dbReference>
<dbReference type="InterPro" id="IPR027961">
    <property type="entry name" value="DUF4442"/>
</dbReference>
<gene>
    <name evidence="2" type="ORF">SAMN04488066_10553</name>
</gene>
<dbReference type="EMBL" id="FOPZ01000005">
    <property type="protein sequence ID" value="SFH47562.1"/>
    <property type="molecule type" value="Genomic_DNA"/>
</dbReference>
<proteinExistence type="predicted"/>
<dbReference type="RefSeq" id="WP_149783911.1">
    <property type="nucleotide sequence ID" value="NZ_BAAADP010000003.1"/>
</dbReference>
<organism evidence="2 3">
    <name type="scientific">Halorubrum aquaticum</name>
    <dbReference type="NCBI Taxonomy" id="387340"/>
    <lineage>
        <taxon>Archaea</taxon>
        <taxon>Methanobacteriati</taxon>
        <taxon>Methanobacteriota</taxon>
        <taxon>Stenosarchaea group</taxon>
        <taxon>Halobacteria</taxon>
        <taxon>Halobacteriales</taxon>
        <taxon>Haloferacaceae</taxon>
        <taxon>Halorubrum</taxon>
    </lineage>
</organism>
<evidence type="ECO:0000313" key="2">
    <source>
        <dbReference type="EMBL" id="SFH47562.1"/>
    </source>
</evidence>
<evidence type="ECO:0008006" key="4">
    <source>
        <dbReference type="Google" id="ProtNLM"/>
    </source>
</evidence>
<feature type="region of interest" description="Disordered" evidence="1">
    <location>
        <begin position="1"/>
        <end position="24"/>
    </location>
</feature>
<dbReference type="OrthoDB" id="295952at2157"/>
<evidence type="ECO:0000256" key="1">
    <source>
        <dbReference type="SAM" id="MobiDB-lite"/>
    </source>
</evidence>
<accession>A0A1I3ABT2</accession>
<dbReference type="Pfam" id="PF14539">
    <property type="entry name" value="DUF4442"/>
    <property type="match status" value="1"/>
</dbReference>
<dbReference type="InterPro" id="IPR029069">
    <property type="entry name" value="HotDog_dom_sf"/>
</dbReference>
<reference evidence="2 3" key="1">
    <citation type="submission" date="2016-10" db="EMBL/GenBank/DDBJ databases">
        <authorList>
            <person name="Varghese N."/>
            <person name="Submissions S."/>
        </authorList>
    </citation>
    <scope>NUCLEOTIDE SEQUENCE [LARGE SCALE GENOMIC DNA]</scope>
    <source>
        <strain evidence="2 3">CGMCC 1.6377</strain>
    </source>
</reference>
<dbReference type="Gene3D" id="3.10.129.10">
    <property type="entry name" value="Hotdog Thioesterase"/>
    <property type="match status" value="1"/>
</dbReference>
<dbReference type="AlphaFoldDB" id="A0A1I3ABT2"/>
<feature type="compositionally biased region" description="Basic and acidic residues" evidence="1">
    <location>
        <begin position="8"/>
        <end position="24"/>
    </location>
</feature>
<evidence type="ECO:0000313" key="3">
    <source>
        <dbReference type="Proteomes" id="UP000323537"/>
    </source>
</evidence>
<protein>
    <recommendedName>
        <fullName evidence="4">Acyl-coenzyme A thioesterase PaaI, contains HGG motif</fullName>
    </recommendedName>
</protein>
<keyword evidence="3" id="KW-1185">Reference proteome</keyword>
<sequence length="172" mass="19308">MTDSSTGIDRDPDPRPIDPDPPAESRRTWVWRHAFNLLPAYRGTGGRVDHIGAEWRYVRVRVPFNWRTRNGLGVTFGGSLYGALDPVYMTMLRRVLGDGFTVWDKSAAIEFIEPGRGTLYAEFELAAAETEAIRESLAPGESTDREYDVSLVDEAGTVHATCRKTLYVRRDG</sequence>
<dbReference type="Proteomes" id="UP000323537">
    <property type="component" value="Unassembled WGS sequence"/>
</dbReference>
<name>A0A1I3ABT2_9EURY</name>